<comment type="caution">
    <text evidence="5">The sequence shown here is derived from an EMBL/GenBank/DDBJ whole genome shotgun (WGS) entry which is preliminary data.</text>
</comment>
<evidence type="ECO:0000259" key="4">
    <source>
        <dbReference type="PROSITE" id="PS51379"/>
    </source>
</evidence>
<accession>A0A9D1G3Z3</accession>
<feature type="non-terminal residue" evidence="5">
    <location>
        <position position="1"/>
    </location>
</feature>
<dbReference type="SUPFAM" id="SSF54862">
    <property type="entry name" value="4Fe-4S ferredoxins"/>
    <property type="match status" value="1"/>
</dbReference>
<dbReference type="InterPro" id="IPR057431">
    <property type="entry name" value="LdpA_Fe-S-bd"/>
</dbReference>
<dbReference type="PROSITE" id="PS51379">
    <property type="entry name" value="4FE4S_FER_2"/>
    <property type="match status" value="3"/>
</dbReference>
<keyword evidence="3" id="KW-0411">Iron-sulfur</keyword>
<dbReference type="PANTHER" id="PTHR11615">
    <property type="entry name" value="NITRATE, FORMATE, IRON DEHYDROGENASE"/>
    <property type="match status" value="1"/>
</dbReference>
<sequence>EIRVSSNCQGCLSHPCMNVCPKGAISVGRDGKSVIDQSKCIKCGRCLSQCPYNAISRIERPCAKACGMDAIGSDEKGHAKIDYDKCVSCGMCLVNCPFAAIADKSQIFQLIQAINKGDEVIACVAPAFVGQFGKDATPRKLKKAMRILGFVDTVEVAIGADLCTVEEAHDFLENVPEHLDFMGTSCCPAWSVMAKKLFPEFKDNISMALTPMVITARLMKKDHPNARIVFVGPCAAKKLEASRRTIRSDVDFVLTFEELQGMFDAKDIDFATLEPDDCDTDFEHGTGAGRGFAVGGGVAAAVAEVIAKIAPDREIEVEYGDGLRECRRMLTMAKAGKRNGYLLEGMACPGGCVAGAGTITPVLNATSNVRTYKVKADRQSALDSEFVDRLKEVEE</sequence>
<evidence type="ECO:0000256" key="3">
    <source>
        <dbReference type="ARBA" id="ARBA00023014"/>
    </source>
</evidence>
<evidence type="ECO:0000313" key="6">
    <source>
        <dbReference type="Proteomes" id="UP000886876"/>
    </source>
</evidence>
<dbReference type="InterPro" id="IPR017896">
    <property type="entry name" value="4Fe4S_Fe-S-bd"/>
</dbReference>
<evidence type="ECO:0000256" key="1">
    <source>
        <dbReference type="ARBA" id="ARBA00022723"/>
    </source>
</evidence>
<organism evidence="5 6">
    <name type="scientific">Candidatus Scatomorpha pullistercoris</name>
    <dbReference type="NCBI Taxonomy" id="2840929"/>
    <lineage>
        <taxon>Bacteria</taxon>
        <taxon>Bacillati</taxon>
        <taxon>Bacillota</taxon>
        <taxon>Clostridia</taxon>
        <taxon>Eubacteriales</taxon>
        <taxon>Candidatus Scatomorpha</taxon>
    </lineage>
</organism>
<reference evidence="5" key="1">
    <citation type="submission" date="2020-10" db="EMBL/GenBank/DDBJ databases">
        <authorList>
            <person name="Gilroy R."/>
        </authorList>
    </citation>
    <scope>NUCLEOTIDE SEQUENCE</scope>
    <source>
        <strain evidence="5">ChiHecec3B27-6122</strain>
    </source>
</reference>
<dbReference type="Gene3D" id="3.30.70.20">
    <property type="match status" value="2"/>
</dbReference>
<reference evidence="5" key="2">
    <citation type="journal article" date="2021" name="PeerJ">
        <title>Extensive microbial diversity within the chicken gut microbiome revealed by metagenomics and culture.</title>
        <authorList>
            <person name="Gilroy R."/>
            <person name="Ravi A."/>
            <person name="Getino M."/>
            <person name="Pursley I."/>
            <person name="Horton D.L."/>
            <person name="Alikhan N.F."/>
            <person name="Baker D."/>
            <person name="Gharbi K."/>
            <person name="Hall N."/>
            <person name="Watson M."/>
            <person name="Adriaenssens E.M."/>
            <person name="Foster-Nyarko E."/>
            <person name="Jarju S."/>
            <person name="Secka A."/>
            <person name="Antonio M."/>
            <person name="Oren A."/>
            <person name="Chaudhuri R.R."/>
            <person name="La Ragione R."/>
            <person name="Hildebrand F."/>
            <person name="Pallen M.J."/>
        </authorList>
    </citation>
    <scope>NUCLEOTIDE SEQUENCE</scope>
    <source>
        <strain evidence="5">ChiHecec3B27-6122</strain>
    </source>
</reference>
<dbReference type="InterPro" id="IPR050340">
    <property type="entry name" value="Cytosolic_Fe-S_CAF"/>
</dbReference>
<dbReference type="Gene3D" id="3.40.950.10">
    <property type="entry name" value="Fe-only Hydrogenase (Larger Subunit), Chain L, domain 3"/>
    <property type="match status" value="1"/>
</dbReference>
<dbReference type="Pfam" id="PF02906">
    <property type="entry name" value="Fe_hyd_lg_C"/>
    <property type="match status" value="1"/>
</dbReference>
<protein>
    <submittedName>
        <fullName evidence="5">4Fe-4S binding protein</fullName>
    </submittedName>
</protein>
<feature type="domain" description="4Fe-4S ferredoxin-type" evidence="4">
    <location>
        <begin position="77"/>
        <end position="106"/>
    </location>
</feature>
<dbReference type="InterPro" id="IPR009016">
    <property type="entry name" value="Fe_hydrogenase"/>
</dbReference>
<feature type="domain" description="4Fe-4S ferredoxin-type" evidence="4">
    <location>
        <begin position="1"/>
        <end position="30"/>
    </location>
</feature>
<dbReference type="Proteomes" id="UP000886876">
    <property type="component" value="Unassembled WGS sequence"/>
</dbReference>
<keyword evidence="2" id="KW-0408">Iron</keyword>
<dbReference type="EMBL" id="DVJS01000041">
    <property type="protein sequence ID" value="HIS96706.1"/>
    <property type="molecule type" value="Genomic_DNA"/>
</dbReference>
<evidence type="ECO:0000256" key="2">
    <source>
        <dbReference type="ARBA" id="ARBA00023004"/>
    </source>
</evidence>
<proteinExistence type="predicted"/>
<gene>
    <name evidence="5" type="ORF">IAD42_01890</name>
</gene>
<keyword evidence="1" id="KW-0479">Metal-binding</keyword>
<dbReference type="CDD" id="cd10549">
    <property type="entry name" value="MtMvhB_like"/>
    <property type="match status" value="1"/>
</dbReference>
<dbReference type="GO" id="GO:0051536">
    <property type="term" value="F:iron-sulfur cluster binding"/>
    <property type="evidence" value="ECO:0007669"/>
    <property type="project" value="UniProtKB-KW"/>
</dbReference>
<dbReference type="SUPFAM" id="SSF53920">
    <property type="entry name" value="Fe-only hydrogenase"/>
    <property type="match status" value="1"/>
</dbReference>
<feature type="domain" description="4Fe-4S ferredoxin-type" evidence="4">
    <location>
        <begin position="31"/>
        <end position="60"/>
    </location>
</feature>
<dbReference type="Gene3D" id="3.40.50.1780">
    <property type="match status" value="1"/>
</dbReference>
<dbReference type="PROSITE" id="PS00198">
    <property type="entry name" value="4FE4S_FER_1"/>
    <property type="match status" value="2"/>
</dbReference>
<dbReference type="Pfam" id="PF25160">
    <property type="entry name" value="LdpA_Fe-S-bd"/>
    <property type="match status" value="2"/>
</dbReference>
<dbReference type="NCBIfam" id="TIGR04105">
    <property type="entry name" value="FeFe_hydrog_B1"/>
    <property type="match status" value="1"/>
</dbReference>
<name>A0A9D1G3Z3_9FIRM</name>
<dbReference type="AlphaFoldDB" id="A0A9D1G3Z3"/>
<dbReference type="InterPro" id="IPR017900">
    <property type="entry name" value="4Fe4S_Fe_S_CS"/>
</dbReference>
<evidence type="ECO:0000313" key="5">
    <source>
        <dbReference type="EMBL" id="HIS96706.1"/>
    </source>
</evidence>
<dbReference type="InterPro" id="IPR027631">
    <property type="entry name" value="Mono_FeFe_hydrog"/>
</dbReference>
<dbReference type="InterPro" id="IPR004108">
    <property type="entry name" value="Fe_hydrogenase_lsu_C"/>
</dbReference>
<dbReference type="GO" id="GO:0046872">
    <property type="term" value="F:metal ion binding"/>
    <property type="evidence" value="ECO:0007669"/>
    <property type="project" value="UniProtKB-KW"/>
</dbReference>